<evidence type="ECO:0000313" key="4">
    <source>
        <dbReference type="Proteomes" id="UP001198565"/>
    </source>
</evidence>
<comment type="caution">
    <text evidence="3">The sequence shown here is derived from an EMBL/GenBank/DDBJ whole genome shotgun (WGS) entry which is preliminary data.</text>
</comment>
<evidence type="ECO:0000256" key="1">
    <source>
        <dbReference type="SAM" id="Coils"/>
    </source>
</evidence>
<feature type="region of interest" description="Disordered" evidence="2">
    <location>
        <begin position="91"/>
        <end position="120"/>
    </location>
</feature>
<evidence type="ECO:0000256" key="2">
    <source>
        <dbReference type="SAM" id="MobiDB-lite"/>
    </source>
</evidence>
<keyword evidence="4" id="KW-1185">Reference proteome</keyword>
<feature type="compositionally biased region" description="Basic and acidic residues" evidence="2">
    <location>
        <begin position="99"/>
        <end position="109"/>
    </location>
</feature>
<feature type="coiled-coil region" evidence="1">
    <location>
        <begin position="16"/>
        <end position="43"/>
    </location>
</feature>
<accession>A0ABS7QNL5</accession>
<sequence>MSLTIEDLTRLFKEEEERLGAEIAALQEQLAAAQERLKALTLSRDVIQDLSSRTVNGLTATTGQRVQTAKADAEEGKLTSVSVNGFASAAAAAPSADPGPREADGERPAARVPRATPRDNTRRARIMAVMRGAGEPMRARQVAEAIGMLDPNKGQLEGLRGHLGRLVKDGKVAIVGRGLYQWVSG</sequence>
<name>A0ABS7QNL5_9ACTN</name>
<dbReference type="Proteomes" id="UP001198565">
    <property type="component" value="Unassembled WGS sequence"/>
</dbReference>
<evidence type="ECO:0000313" key="3">
    <source>
        <dbReference type="EMBL" id="MBY8884740.1"/>
    </source>
</evidence>
<proteinExistence type="predicted"/>
<dbReference type="RefSeq" id="WP_222975445.1">
    <property type="nucleotide sequence ID" value="NZ_JAINVZ010000004.1"/>
</dbReference>
<reference evidence="3 4" key="1">
    <citation type="submission" date="2021-08" db="EMBL/GenBank/DDBJ databases">
        <title>Streptomyces sp. PTM05 isolated from lichen.</title>
        <authorList>
            <person name="Somphong A."/>
            <person name="Phongsopitanun W."/>
            <person name="Tanasupawat S."/>
        </authorList>
    </citation>
    <scope>NUCLEOTIDE SEQUENCE [LARGE SCALE GENOMIC DNA]</scope>
    <source>
        <strain evidence="3 4">Ptm05</strain>
    </source>
</reference>
<dbReference type="EMBL" id="JAINVZ010000004">
    <property type="protein sequence ID" value="MBY8884740.1"/>
    <property type="molecule type" value="Genomic_DNA"/>
</dbReference>
<keyword evidence="1" id="KW-0175">Coiled coil</keyword>
<protein>
    <submittedName>
        <fullName evidence="3">Uncharacterized protein</fullName>
    </submittedName>
</protein>
<organism evidence="3 4">
    <name type="scientific">Streptantibioticus parmotrematis</name>
    <dbReference type="NCBI Taxonomy" id="2873249"/>
    <lineage>
        <taxon>Bacteria</taxon>
        <taxon>Bacillati</taxon>
        <taxon>Actinomycetota</taxon>
        <taxon>Actinomycetes</taxon>
        <taxon>Kitasatosporales</taxon>
        <taxon>Streptomycetaceae</taxon>
        <taxon>Streptantibioticus</taxon>
    </lineage>
</organism>
<gene>
    <name evidence="3" type="ORF">K7472_07760</name>
</gene>